<name>A0A1G1YL00_9BACT</name>
<dbReference type="EMBL" id="MHIM01000017">
    <property type="protein sequence ID" value="OGY52506.1"/>
    <property type="molecule type" value="Genomic_DNA"/>
</dbReference>
<comment type="caution">
    <text evidence="2">The sequence shown here is derived from an EMBL/GenBank/DDBJ whole genome shotgun (WGS) entry which is preliminary data.</text>
</comment>
<evidence type="ECO:0000313" key="3">
    <source>
        <dbReference type="Proteomes" id="UP000177376"/>
    </source>
</evidence>
<evidence type="ECO:0008006" key="4">
    <source>
        <dbReference type="Google" id="ProtNLM"/>
    </source>
</evidence>
<dbReference type="Proteomes" id="UP000177376">
    <property type="component" value="Unassembled WGS sequence"/>
</dbReference>
<gene>
    <name evidence="2" type="ORF">A3A02_01575</name>
</gene>
<reference evidence="2 3" key="1">
    <citation type="journal article" date="2016" name="Nat. Commun.">
        <title>Thousands of microbial genomes shed light on interconnected biogeochemical processes in an aquifer system.</title>
        <authorList>
            <person name="Anantharaman K."/>
            <person name="Brown C.T."/>
            <person name="Hug L.A."/>
            <person name="Sharon I."/>
            <person name="Castelle C.J."/>
            <person name="Probst A.J."/>
            <person name="Thomas B.C."/>
            <person name="Singh A."/>
            <person name="Wilkins M.J."/>
            <person name="Karaoz U."/>
            <person name="Brodie E.L."/>
            <person name="Williams K.H."/>
            <person name="Hubbard S.S."/>
            <person name="Banfield J.F."/>
        </authorList>
    </citation>
    <scope>NUCLEOTIDE SEQUENCE [LARGE SCALE GENOMIC DNA]</scope>
</reference>
<dbReference type="Pfam" id="PF10066">
    <property type="entry name" value="DUF2304"/>
    <property type="match status" value="1"/>
</dbReference>
<dbReference type="InterPro" id="IPR019277">
    <property type="entry name" value="DUF2304"/>
</dbReference>
<feature type="transmembrane region" description="Helical" evidence="1">
    <location>
        <begin position="29"/>
        <end position="47"/>
    </location>
</feature>
<organism evidence="2 3">
    <name type="scientific">Candidatus Buchananbacteria bacterium RIFCSPLOWO2_01_FULL_39_33</name>
    <dbReference type="NCBI Taxonomy" id="1797543"/>
    <lineage>
        <taxon>Bacteria</taxon>
        <taxon>Candidatus Buchananiibacteriota</taxon>
    </lineage>
</organism>
<proteinExistence type="predicted"/>
<accession>A0A1G1YL00</accession>
<evidence type="ECO:0000313" key="2">
    <source>
        <dbReference type="EMBL" id="OGY52506.1"/>
    </source>
</evidence>
<protein>
    <recommendedName>
        <fullName evidence="4">DUF2304 domain-containing protein</fullName>
    </recommendedName>
</protein>
<keyword evidence="1" id="KW-0472">Membrane</keyword>
<evidence type="ECO:0000256" key="1">
    <source>
        <dbReference type="SAM" id="Phobius"/>
    </source>
</evidence>
<keyword evidence="1" id="KW-0812">Transmembrane</keyword>
<keyword evidence="1" id="KW-1133">Transmembrane helix</keyword>
<sequence>MLIQIILIVAIILIILRLIYKLRGRDIGLGQFSIWLIIWLMAILVIWYPKITSYLATKVGIGRGVDLVIYISIIVVFYLMFRLLLRIEKIERHITGLVREMALKNNNQENEE</sequence>
<dbReference type="AlphaFoldDB" id="A0A1G1YL00"/>
<feature type="transmembrane region" description="Helical" evidence="1">
    <location>
        <begin position="6"/>
        <end position="22"/>
    </location>
</feature>
<feature type="transmembrane region" description="Helical" evidence="1">
    <location>
        <begin position="67"/>
        <end position="85"/>
    </location>
</feature>